<reference evidence="3" key="2">
    <citation type="submission" date="2020-09" db="EMBL/GenBank/DDBJ databases">
        <authorList>
            <person name="Sun Q."/>
            <person name="Zhou Y."/>
        </authorList>
    </citation>
    <scope>NUCLEOTIDE SEQUENCE</scope>
    <source>
        <strain evidence="3">CGMCC 4.7368</strain>
    </source>
</reference>
<keyword evidence="4" id="KW-1185">Reference proteome</keyword>
<organism evidence="3 4">
    <name type="scientific">Nonomuraea cavernae</name>
    <dbReference type="NCBI Taxonomy" id="2045107"/>
    <lineage>
        <taxon>Bacteria</taxon>
        <taxon>Bacillati</taxon>
        <taxon>Actinomycetota</taxon>
        <taxon>Actinomycetes</taxon>
        <taxon>Streptosporangiales</taxon>
        <taxon>Streptosporangiaceae</taxon>
        <taxon>Nonomuraea</taxon>
    </lineage>
</organism>
<dbReference type="PANTHER" id="PTHR15462">
    <property type="entry name" value="SERINE PROTEASE"/>
    <property type="match status" value="1"/>
</dbReference>
<proteinExistence type="predicted"/>
<dbReference type="InterPro" id="IPR043504">
    <property type="entry name" value="Peptidase_S1_PA_chymotrypsin"/>
</dbReference>
<accession>A0A917YRE8</accession>
<feature type="signal peptide" evidence="2">
    <location>
        <begin position="1"/>
        <end position="28"/>
    </location>
</feature>
<dbReference type="Gene3D" id="2.40.10.10">
    <property type="entry name" value="Trypsin-like serine proteases"/>
    <property type="match status" value="2"/>
</dbReference>
<gene>
    <name evidence="3" type="ORF">GCM10012289_14300</name>
</gene>
<name>A0A917YRE8_9ACTN</name>
<reference evidence="3" key="1">
    <citation type="journal article" date="2014" name="Int. J. Syst. Evol. Microbiol.">
        <title>Complete genome sequence of Corynebacterium casei LMG S-19264T (=DSM 44701T), isolated from a smear-ripened cheese.</title>
        <authorList>
            <consortium name="US DOE Joint Genome Institute (JGI-PGF)"/>
            <person name="Walter F."/>
            <person name="Albersmeier A."/>
            <person name="Kalinowski J."/>
            <person name="Ruckert C."/>
        </authorList>
    </citation>
    <scope>NUCLEOTIDE SEQUENCE</scope>
    <source>
        <strain evidence="3">CGMCC 4.7368</strain>
    </source>
</reference>
<dbReference type="SUPFAM" id="SSF50494">
    <property type="entry name" value="Trypsin-like serine proteases"/>
    <property type="match status" value="1"/>
</dbReference>
<protein>
    <recommendedName>
        <fullName evidence="5">Serine protease</fullName>
    </recommendedName>
</protein>
<comment type="caution">
    <text evidence="3">The sequence shown here is derived from an EMBL/GenBank/DDBJ whole genome shotgun (WGS) entry which is preliminary data.</text>
</comment>
<feature type="chain" id="PRO_5036863339" description="Serine protease" evidence="2">
    <location>
        <begin position="29"/>
        <end position="500"/>
    </location>
</feature>
<sequence length="500" mass="54739">MKRILLPAGGAILATGLLAAGLAGTAQAQSDVASDPLAKTAAQAAETLDFWSKSNYAALKQAVAFNPDALEVKKIKSGGGYSSDTKPGAVLPIGEEKKVTVKTQNVNLPKTIGKVFFEGRDGKLYWCSGTSIQSQYRNLVATAGHCVYDIAGNDEVVSRWVFVPGYYQGKAPWGLYIGKQAFTHYDFDVYEDFDRDYAFVTVYNGIGGTLNKPKQVTKAEFEAYKGEKFAKDVEVSREEYRKGRLDPKTTDSYWRQKGSKAELAGPDYPGAEVTKYEVTEKQYKAAPVGKANGAKFGEPVVEHVTYKEALAYKGPGTVKLDQNTNSTITHYYVQMWYKPGADKKFFRTDFFTVVHEVKDVGRLGDNVGGQGVAWNQPTGKYVRTFGYPAGPHPDGNKPYTGVTPKWCYGKTQSKVLQVPARKVEEHQSFRCAVTAGYDGGPWLYKYSNAKRLGYVTGVTSLIVDTDGNSRYDTITSALFDGETSAIYKAAAASWSGKLIP</sequence>
<evidence type="ECO:0008006" key="5">
    <source>
        <dbReference type="Google" id="ProtNLM"/>
    </source>
</evidence>
<evidence type="ECO:0000313" key="3">
    <source>
        <dbReference type="EMBL" id="GGO64597.1"/>
    </source>
</evidence>
<dbReference type="RefSeq" id="WP_189123194.1">
    <property type="nucleotide sequence ID" value="NZ_BMNH01000003.1"/>
</dbReference>
<dbReference type="InterPro" id="IPR009003">
    <property type="entry name" value="Peptidase_S1_PA"/>
</dbReference>
<dbReference type="InterPro" id="IPR050966">
    <property type="entry name" value="Glutamyl_endopeptidase"/>
</dbReference>
<evidence type="ECO:0000256" key="2">
    <source>
        <dbReference type="SAM" id="SignalP"/>
    </source>
</evidence>
<evidence type="ECO:0000313" key="4">
    <source>
        <dbReference type="Proteomes" id="UP000646523"/>
    </source>
</evidence>
<dbReference type="Proteomes" id="UP000646523">
    <property type="component" value="Unassembled WGS sequence"/>
</dbReference>
<dbReference type="EMBL" id="BMNH01000003">
    <property type="protein sequence ID" value="GGO64597.1"/>
    <property type="molecule type" value="Genomic_DNA"/>
</dbReference>
<dbReference type="AlphaFoldDB" id="A0A917YRE8"/>
<keyword evidence="1 2" id="KW-0732">Signal</keyword>
<evidence type="ECO:0000256" key="1">
    <source>
        <dbReference type="ARBA" id="ARBA00022729"/>
    </source>
</evidence>